<dbReference type="PROSITE" id="PS51257">
    <property type="entry name" value="PROKAR_LIPOPROTEIN"/>
    <property type="match status" value="1"/>
</dbReference>
<reference evidence="1 2" key="1">
    <citation type="submission" date="2024-09" db="EMBL/GenBank/DDBJ databases">
        <authorList>
            <person name="Sun Q."/>
            <person name="Mori K."/>
        </authorList>
    </citation>
    <scope>NUCLEOTIDE SEQUENCE [LARGE SCALE GENOMIC DNA]</scope>
    <source>
        <strain evidence="1 2">CCM 7650</strain>
    </source>
</reference>
<keyword evidence="2" id="KW-1185">Reference proteome</keyword>
<evidence type="ECO:0000313" key="2">
    <source>
        <dbReference type="Proteomes" id="UP001589797"/>
    </source>
</evidence>
<protein>
    <submittedName>
        <fullName evidence="1">DUF4221 family protein</fullName>
    </submittedName>
</protein>
<dbReference type="Proteomes" id="UP001589797">
    <property type="component" value="Unassembled WGS sequence"/>
</dbReference>
<accession>A0ABV6FSM0</accession>
<dbReference type="RefSeq" id="WP_382387208.1">
    <property type="nucleotide sequence ID" value="NZ_JBHLWI010000024.1"/>
</dbReference>
<dbReference type="Pfam" id="PF13970">
    <property type="entry name" value="DUF4221"/>
    <property type="match status" value="1"/>
</dbReference>
<evidence type="ECO:0000313" key="1">
    <source>
        <dbReference type="EMBL" id="MFC0262756.1"/>
    </source>
</evidence>
<name>A0ABV6FSM0_9BACT</name>
<sequence>MKNRLLLSFLSCQFIFFSCNQSSDKELAFELRSAGKIDLAIDETTPDFSMGLQYVESERELLFNINWNTNSIQLYDLDNGDLIKTIPMEKEGDQGVGEIMAFHVHTLDSIFVFPFGGAGFSLIGSNGEVINRFKYPLPENHTAGFVHNISYVSPPVIRGKEIFLKTRPAIVDNYREMTNEMLAKSHLVFKLDLDSLMPQLLPQHYPVDYLANGFKRFEFSSAQGNGKILYSFFGDHHLYWAVDFGSSLNKVEGKSSYLKDVLPLFPIDGAFLESQKYSTASARYENLIYDAYREVFYRFAYPELEVYTEEEVRALRNNPGPFVVMVFDQDLKLLGEKYFEGGKYLPMNAFVGKKGLYISTNNPDNPKNQEDQMGFEVFEIIL</sequence>
<comment type="caution">
    <text evidence="1">The sequence shown here is derived from an EMBL/GenBank/DDBJ whole genome shotgun (WGS) entry which is preliminary data.</text>
</comment>
<proteinExistence type="predicted"/>
<organism evidence="1 2">
    <name type="scientific">Fontibacter flavus</name>
    <dbReference type="NCBI Taxonomy" id="654838"/>
    <lineage>
        <taxon>Bacteria</taxon>
        <taxon>Pseudomonadati</taxon>
        <taxon>Bacteroidota</taxon>
        <taxon>Cytophagia</taxon>
        <taxon>Cytophagales</taxon>
        <taxon>Cyclobacteriaceae</taxon>
        <taxon>Fontibacter</taxon>
    </lineage>
</organism>
<dbReference type="InterPro" id="IPR025316">
    <property type="entry name" value="DUF4221"/>
</dbReference>
<dbReference type="EMBL" id="JBHLWI010000024">
    <property type="protein sequence ID" value="MFC0262756.1"/>
    <property type="molecule type" value="Genomic_DNA"/>
</dbReference>
<gene>
    <name evidence="1" type="ORF">ACFFIP_08690</name>
</gene>